<keyword evidence="2" id="KW-1185">Reference proteome</keyword>
<reference evidence="1 2" key="1">
    <citation type="journal article" date="2020" name="Cell">
        <title>Large-Scale Comparative Analyses of Tick Genomes Elucidate Their Genetic Diversity and Vector Capacities.</title>
        <authorList>
            <consortium name="Tick Genome and Microbiome Consortium (TIGMIC)"/>
            <person name="Jia N."/>
            <person name="Wang J."/>
            <person name="Shi W."/>
            <person name="Du L."/>
            <person name="Sun Y."/>
            <person name="Zhan W."/>
            <person name="Jiang J.F."/>
            <person name="Wang Q."/>
            <person name="Zhang B."/>
            <person name="Ji P."/>
            <person name="Bell-Sakyi L."/>
            <person name="Cui X.M."/>
            <person name="Yuan T.T."/>
            <person name="Jiang B.G."/>
            <person name="Yang W.F."/>
            <person name="Lam T.T."/>
            <person name="Chang Q.C."/>
            <person name="Ding S.J."/>
            <person name="Wang X.J."/>
            <person name="Zhu J.G."/>
            <person name="Ruan X.D."/>
            <person name="Zhao L."/>
            <person name="Wei J.T."/>
            <person name="Ye R.Z."/>
            <person name="Que T.C."/>
            <person name="Du C.H."/>
            <person name="Zhou Y.H."/>
            <person name="Cheng J.X."/>
            <person name="Dai P.F."/>
            <person name="Guo W.B."/>
            <person name="Han X.H."/>
            <person name="Huang E.J."/>
            <person name="Li L.F."/>
            <person name="Wei W."/>
            <person name="Gao Y.C."/>
            <person name="Liu J.Z."/>
            <person name="Shao H.Z."/>
            <person name="Wang X."/>
            <person name="Wang C.C."/>
            <person name="Yang T.C."/>
            <person name="Huo Q.B."/>
            <person name="Li W."/>
            <person name="Chen H.Y."/>
            <person name="Chen S.E."/>
            <person name="Zhou L.G."/>
            <person name="Ni X.B."/>
            <person name="Tian J.H."/>
            <person name="Sheng Y."/>
            <person name="Liu T."/>
            <person name="Pan Y.S."/>
            <person name="Xia L.Y."/>
            <person name="Li J."/>
            <person name="Zhao F."/>
            <person name="Cao W.C."/>
        </authorList>
    </citation>
    <scope>NUCLEOTIDE SEQUENCE [LARGE SCALE GENOMIC DNA]</scope>
    <source>
        <strain evidence="1">Iper-2018</strain>
    </source>
</reference>
<organism evidence="1 2">
    <name type="scientific">Ixodes persulcatus</name>
    <name type="common">Taiga tick</name>
    <dbReference type="NCBI Taxonomy" id="34615"/>
    <lineage>
        <taxon>Eukaryota</taxon>
        <taxon>Metazoa</taxon>
        <taxon>Ecdysozoa</taxon>
        <taxon>Arthropoda</taxon>
        <taxon>Chelicerata</taxon>
        <taxon>Arachnida</taxon>
        <taxon>Acari</taxon>
        <taxon>Parasitiformes</taxon>
        <taxon>Ixodida</taxon>
        <taxon>Ixodoidea</taxon>
        <taxon>Ixodidae</taxon>
        <taxon>Ixodinae</taxon>
        <taxon>Ixodes</taxon>
    </lineage>
</organism>
<evidence type="ECO:0000313" key="1">
    <source>
        <dbReference type="EMBL" id="KAG0411542.1"/>
    </source>
</evidence>
<accession>A0AC60NWQ5</accession>
<dbReference type="Proteomes" id="UP000805193">
    <property type="component" value="Unassembled WGS sequence"/>
</dbReference>
<evidence type="ECO:0000313" key="2">
    <source>
        <dbReference type="Proteomes" id="UP000805193"/>
    </source>
</evidence>
<dbReference type="EMBL" id="JABSTQ010011421">
    <property type="protein sequence ID" value="KAG0411542.1"/>
    <property type="molecule type" value="Genomic_DNA"/>
</dbReference>
<protein>
    <submittedName>
        <fullName evidence="1">Uncharacterized protein</fullName>
    </submittedName>
</protein>
<name>A0AC60NWQ5_IXOPE</name>
<proteinExistence type="predicted"/>
<comment type="caution">
    <text evidence="1">The sequence shown here is derived from an EMBL/GenBank/DDBJ whole genome shotgun (WGS) entry which is preliminary data.</text>
</comment>
<gene>
    <name evidence="1" type="ORF">HPB47_011321</name>
</gene>
<sequence length="635" mass="72234">MPRRGLKTRDDHNIAQDRRKDRILFQAGHANAFKTKAATPNSDAINSSDEIRPSPASRESAQTLVSNIETGRKKVDICREYGISMSTLSTFMNHKDAYRTAFQESRYKARKLRRSNTEDLSRALLRWYHQSSALGMPINGSLLRNKAQHLARCLGYQDFTVSTAWIHRFRRRHCLNEHDQQYKNARQDLSDADAWLTTSWPQLSSGYSPWDIFSAVEVGVLFRVLPGNARQFRGSICEQGQCADERLTVFLCANMAGDEKRPLLAVGCGPLSKPAAASSVRYGFNERAWMTREIFVEELKRWDCELDARKRKILLLVDHCPCHLVSGKVGLRNIEVVYPPPNKGGNLLPLDHGVVQVFKRRYRKVLLVHSVLQEVPRPPPLEEALRLLNSAWKKVKGPTVRLAFAACGLHSDNTFDDSADDSDNIPLEEWASQFNLSEDLVSGIWEYDCIDDFLVTSGKLEAEGLHAYPGAWSAVVSCKSEPKPPRTQRRETEIRSSRGNLGLPPELGPLPPKTKPSRRTTMANQSSQTPAAAAVVYLPVEPRTPTPFHGEVHKDIEDWLQRYERYPRRQEDRAYVRPEHAAARKIDVWRTADRRPLCYHCGEADHVYLEVPYRQMVPTRVCAERPLPNVRRTPS</sequence>